<organism evidence="2 4">
    <name type="scientific">Leptospira perolatii</name>
    <dbReference type="NCBI Taxonomy" id="2023191"/>
    <lineage>
        <taxon>Bacteria</taxon>
        <taxon>Pseudomonadati</taxon>
        <taxon>Spirochaetota</taxon>
        <taxon>Spirochaetia</taxon>
        <taxon>Leptospirales</taxon>
        <taxon>Leptospiraceae</taxon>
        <taxon>Leptospira</taxon>
    </lineage>
</organism>
<evidence type="ECO:0000313" key="3">
    <source>
        <dbReference type="Proteomes" id="UP000231962"/>
    </source>
</evidence>
<dbReference type="Proteomes" id="UP000231990">
    <property type="component" value="Unassembled WGS sequence"/>
</dbReference>
<comment type="caution">
    <text evidence="2">The sequence shown here is derived from an EMBL/GenBank/DDBJ whole genome shotgun (WGS) entry which is preliminary data.</text>
</comment>
<reference evidence="3 4" key="1">
    <citation type="submission" date="2017-07" db="EMBL/GenBank/DDBJ databases">
        <title>Leptospira spp. isolated from tropical soils.</title>
        <authorList>
            <person name="Thibeaux R."/>
            <person name="Iraola G."/>
            <person name="Ferres I."/>
            <person name="Bierque E."/>
            <person name="Girault D."/>
            <person name="Soupe-Gilbert M.-E."/>
            <person name="Picardeau M."/>
            <person name="Goarant C."/>
        </authorList>
    </citation>
    <scope>NUCLEOTIDE SEQUENCE [LARGE SCALE GENOMIC DNA]</scope>
    <source>
        <strain evidence="2 4">FH1-B-B1</strain>
        <strain evidence="1 3">FH1-B-C1</strain>
    </source>
</reference>
<dbReference type="InterPro" id="IPR021445">
    <property type="entry name" value="DUF3095"/>
</dbReference>
<dbReference type="EMBL" id="NPDY01000015">
    <property type="protein sequence ID" value="PJZ68835.1"/>
    <property type="molecule type" value="Genomic_DNA"/>
</dbReference>
<dbReference type="OrthoDB" id="5342145at2"/>
<dbReference type="AlphaFoldDB" id="A0A2M9ZJC9"/>
<protein>
    <recommendedName>
        <fullName evidence="5">DUF3095 domain-containing protein</fullName>
    </recommendedName>
</protein>
<evidence type="ECO:0000313" key="4">
    <source>
        <dbReference type="Proteomes" id="UP000231990"/>
    </source>
</evidence>
<dbReference type="Pfam" id="PF11294">
    <property type="entry name" value="DUF3095"/>
    <property type="match status" value="1"/>
</dbReference>
<name>A0A2M9ZJC9_9LEPT</name>
<proteinExistence type="predicted"/>
<dbReference type="EMBL" id="NPDZ01000012">
    <property type="protein sequence ID" value="PJZ72166.1"/>
    <property type="molecule type" value="Genomic_DNA"/>
</dbReference>
<evidence type="ECO:0000313" key="2">
    <source>
        <dbReference type="EMBL" id="PJZ72166.1"/>
    </source>
</evidence>
<accession>A0A2M9ZJC9</accession>
<evidence type="ECO:0000313" key="1">
    <source>
        <dbReference type="EMBL" id="PJZ68835.1"/>
    </source>
</evidence>
<dbReference type="Proteomes" id="UP000231962">
    <property type="component" value="Unassembled WGS sequence"/>
</dbReference>
<sequence>MTNRGETNLNFYKSLPEIQNFLEVTDSTKLNPVPKDWLVVVTDIVNSTRAISEGRYKDVNIAGGLTLMGISNLLKDMEYPFFFGGDGVTILLPGEKEKPIREVLADTRNFVKQYFNLDLRVGIVPVREIYDQSHDLSLGKVRISEYYTQAILSGSGSEFAEVEIKKPNSRYLLGEEIIVETPADFSGFTCRWKDIPSPKEETVSLIVRLAEGKQTKMLSELLSFFNSVYGSEIDYHPLRVENLSVESSPKKLIKEAVASSKGNWLLSKLLLWKIRFEVWGANLAMKWNLPIKVFHYKLNKLKDYQVISSDYRKFDGTFKMVFASATGDRVKLEAFLEEAEKKGSLFFGIHVSDRALITCLLHAGSEKEVHFVDGADGGYALAAKMLKAKLFS</sequence>
<evidence type="ECO:0008006" key="5">
    <source>
        <dbReference type="Google" id="ProtNLM"/>
    </source>
</evidence>
<gene>
    <name evidence="1" type="ORF">CH360_14045</name>
    <name evidence="2" type="ORF">CH373_15585</name>
</gene>
<keyword evidence="3" id="KW-1185">Reference proteome</keyword>